<feature type="region of interest" description="Disordered" evidence="5">
    <location>
        <begin position="1"/>
        <end position="30"/>
    </location>
</feature>
<name>A0A369J568_HYPMA</name>
<dbReference type="PROSITE" id="PS50865">
    <property type="entry name" value="ZF_MYND_2"/>
    <property type="match status" value="1"/>
</dbReference>
<reference evidence="7" key="1">
    <citation type="submission" date="2018-04" db="EMBL/GenBank/DDBJ databases">
        <title>Whole genome sequencing of Hypsizygus marmoreus.</title>
        <authorList>
            <person name="Choi I.-G."/>
            <person name="Min B."/>
            <person name="Kim J.-G."/>
            <person name="Kim S."/>
            <person name="Oh Y.-L."/>
            <person name="Kong W.-S."/>
            <person name="Park H."/>
            <person name="Jeong J."/>
            <person name="Song E.-S."/>
        </authorList>
    </citation>
    <scope>NUCLEOTIDE SEQUENCE [LARGE SCALE GENOMIC DNA]</scope>
    <source>
        <strain evidence="7">51987-8</strain>
    </source>
</reference>
<keyword evidence="8" id="KW-1185">Reference proteome</keyword>
<evidence type="ECO:0000313" key="7">
    <source>
        <dbReference type="EMBL" id="RDB17181.1"/>
    </source>
</evidence>
<dbReference type="InterPro" id="IPR002893">
    <property type="entry name" value="Znf_MYND"/>
</dbReference>
<dbReference type="GO" id="GO:0008270">
    <property type="term" value="F:zinc ion binding"/>
    <property type="evidence" value="ECO:0007669"/>
    <property type="project" value="UniProtKB-KW"/>
</dbReference>
<dbReference type="SUPFAM" id="SSF144232">
    <property type="entry name" value="HIT/MYND zinc finger-like"/>
    <property type="match status" value="1"/>
</dbReference>
<evidence type="ECO:0000313" key="8">
    <source>
        <dbReference type="Proteomes" id="UP000076154"/>
    </source>
</evidence>
<keyword evidence="2 4" id="KW-0863">Zinc-finger</keyword>
<dbReference type="EMBL" id="LUEZ02000113">
    <property type="protein sequence ID" value="RDB17181.1"/>
    <property type="molecule type" value="Genomic_DNA"/>
</dbReference>
<evidence type="ECO:0000256" key="3">
    <source>
        <dbReference type="ARBA" id="ARBA00022833"/>
    </source>
</evidence>
<organism evidence="7 8">
    <name type="scientific">Hypsizygus marmoreus</name>
    <name type="common">White beech mushroom</name>
    <name type="synonym">Agaricus marmoreus</name>
    <dbReference type="NCBI Taxonomy" id="39966"/>
    <lineage>
        <taxon>Eukaryota</taxon>
        <taxon>Fungi</taxon>
        <taxon>Dikarya</taxon>
        <taxon>Basidiomycota</taxon>
        <taxon>Agaricomycotina</taxon>
        <taxon>Agaricomycetes</taxon>
        <taxon>Agaricomycetidae</taxon>
        <taxon>Agaricales</taxon>
        <taxon>Tricholomatineae</taxon>
        <taxon>Lyophyllaceae</taxon>
        <taxon>Hypsizygus</taxon>
    </lineage>
</organism>
<protein>
    <recommendedName>
        <fullName evidence="6">MYND-type domain-containing protein</fullName>
    </recommendedName>
</protein>
<dbReference type="AlphaFoldDB" id="A0A369J568"/>
<dbReference type="Gene3D" id="6.10.140.2220">
    <property type="match status" value="1"/>
</dbReference>
<feature type="compositionally biased region" description="Basic and acidic residues" evidence="5">
    <location>
        <begin position="20"/>
        <end position="29"/>
    </location>
</feature>
<keyword evidence="3" id="KW-0862">Zinc</keyword>
<evidence type="ECO:0000256" key="2">
    <source>
        <dbReference type="ARBA" id="ARBA00022771"/>
    </source>
</evidence>
<proteinExistence type="predicted"/>
<sequence>MPRLRLGFRRRSPKSPPDLPEPRSNRADTKLLGGFSSPLVLLARDPTRTDVALPELPASMKTLLGDVGQRSTAHLRTLLALMVLSPNWAHYPQTLDVLFRLLDKPPPSNRVNADDNHRVEVAVLTLDCLLLVARAHITTDSVHIEGSLFATRFLTFWPALWEWMRYLYYWTEGGLDTTFLSKSRPLTQARIRNMVAIQGFLSVAFHRDIGRPAIRLSNAILATPGVCLMLLEIWTRQFDRPRDEGLALDCLSIDFALKDFLMSPTLDTNELINAMCADRQSAVFGLLKPLHLVAYGGESWMSVYCSTLRIYYLIFRHALPIHDMIWSHPHAAVYICHAFTIFSSLPQPSDSNRREPDTYTLEQCIDSTYRMVLKALITTDPLAFIIEAIHSGLICSMLRCASWRSTQNEEVSITVLRLFRSHTIYRPVLKLVIKTIQSTAVKNLEKSISRDGDFWKDWSSFSQQVDDFIQTKVAFNLEGRPARKCAAPECHVTESDSGSILRSCSACKITVYCSLSCQKQAWKNGSHRATCKRIRDNPAMRVQTGIRDLVFFAFWSDQEMTRQQEAIAKLRDEALSATATPLSQGQQLGLVFDFSACPPSFSVIPVPEYRPPSTIVGAGRSLLQPTFSFQYGKNTTMFPMPTKCAGPLFGWIELPSRELETGDQSWNFFDQENIGEGFCVVRTLELTAPSQSCPNRSTEEGG</sequence>
<dbReference type="InParanoid" id="A0A369J568"/>
<dbReference type="Proteomes" id="UP000076154">
    <property type="component" value="Unassembled WGS sequence"/>
</dbReference>
<evidence type="ECO:0000256" key="1">
    <source>
        <dbReference type="ARBA" id="ARBA00022723"/>
    </source>
</evidence>
<gene>
    <name evidence="7" type="ORF">Hypma_001691</name>
</gene>
<dbReference type="Pfam" id="PF01753">
    <property type="entry name" value="zf-MYND"/>
    <property type="match status" value="1"/>
</dbReference>
<accession>A0A369J568</accession>
<feature type="compositionally biased region" description="Basic residues" evidence="5">
    <location>
        <begin position="1"/>
        <end position="13"/>
    </location>
</feature>
<evidence type="ECO:0000256" key="4">
    <source>
        <dbReference type="PROSITE-ProRule" id="PRU00134"/>
    </source>
</evidence>
<evidence type="ECO:0000259" key="6">
    <source>
        <dbReference type="PROSITE" id="PS50865"/>
    </source>
</evidence>
<comment type="caution">
    <text evidence="7">The sequence shown here is derived from an EMBL/GenBank/DDBJ whole genome shotgun (WGS) entry which is preliminary data.</text>
</comment>
<evidence type="ECO:0000256" key="5">
    <source>
        <dbReference type="SAM" id="MobiDB-lite"/>
    </source>
</evidence>
<feature type="domain" description="MYND-type" evidence="6">
    <location>
        <begin position="490"/>
        <end position="531"/>
    </location>
</feature>
<keyword evidence="1" id="KW-0479">Metal-binding</keyword>
<dbReference type="OrthoDB" id="3012144at2759"/>